<organism evidence="5 6">
    <name type="scientific">Magallana gigas</name>
    <name type="common">Pacific oyster</name>
    <name type="synonym">Crassostrea gigas</name>
    <dbReference type="NCBI Taxonomy" id="29159"/>
    <lineage>
        <taxon>Eukaryota</taxon>
        <taxon>Metazoa</taxon>
        <taxon>Spiralia</taxon>
        <taxon>Lophotrochozoa</taxon>
        <taxon>Mollusca</taxon>
        <taxon>Bivalvia</taxon>
        <taxon>Autobranchia</taxon>
        <taxon>Pteriomorphia</taxon>
        <taxon>Ostreida</taxon>
        <taxon>Ostreoidea</taxon>
        <taxon>Ostreidae</taxon>
        <taxon>Magallana</taxon>
    </lineage>
</organism>
<keyword evidence="1" id="KW-0342">GTP-binding</keyword>
<protein>
    <recommendedName>
        <fullName evidence="4">Fibronectin type-III domain-containing protein</fullName>
    </recommendedName>
</protein>
<accession>A0A8W8ME32</accession>
<dbReference type="SUPFAM" id="SSF52540">
    <property type="entry name" value="P-loop containing nucleoside triphosphate hydrolases"/>
    <property type="match status" value="1"/>
</dbReference>
<dbReference type="Pfam" id="PF00735">
    <property type="entry name" value="Septin"/>
    <property type="match status" value="1"/>
</dbReference>
<keyword evidence="1" id="KW-0547">Nucleotide-binding</keyword>
<dbReference type="Proteomes" id="UP000005408">
    <property type="component" value="Unassembled WGS sequence"/>
</dbReference>
<dbReference type="InterPro" id="IPR030379">
    <property type="entry name" value="G_SEPTIN_dom"/>
</dbReference>
<dbReference type="SMART" id="SM00060">
    <property type="entry name" value="FN3"/>
    <property type="match status" value="1"/>
</dbReference>
<proteinExistence type="inferred from homology"/>
<dbReference type="InterPro" id="IPR013783">
    <property type="entry name" value="Ig-like_fold"/>
</dbReference>
<dbReference type="Gene3D" id="2.60.40.10">
    <property type="entry name" value="Immunoglobulins"/>
    <property type="match status" value="1"/>
</dbReference>
<name>A0A8W8ME32_MAGGI</name>
<dbReference type="Gene3D" id="3.40.50.300">
    <property type="entry name" value="P-loop containing nucleotide triphosphate hydrolases"/>
    <property type="match status" value="1"/>
</dbReference>
<dbReference type="CDD" id="cd00063">
    <property type="entry name" value="FN3"/>
    <property type="match status" value="1"/>
</dbReference>
<evidence type="ECO:0000256" key="3">
    <source>
        <dbReference type="SAM" id="MobiDB-lite"/>
    </source>
</evidence>
<dbReference type="InterPro" id="IPR036116">
    <property type="entry name" value="FN3_sf"/>
</dbReference>
<evidence type="ECO:0000259" key="4">
    <source>
        <dbReference type="PROSITE" id="PS50853"/>
    </source>
</evidence>
<evidence type="ECO:0000313" key="5">
    <source>
        <dbReference type="EnsemblMetazoa" id="G33297.1:cds"/>
    </source>
</evidence>
<comment type="similarity">
    <text evidence="1">Belongs to the TRAFAC class TrmE-Era-EngA-EngB-Septin-like GTPase superfamily. Septin GTPase family.</text>
</comment>
<feature type="coiled-coil region" evidence="2">
    <location>
        <begin position="1017"/>
        <end position="1050"/>
    </location>
</feature>
<dbReference type="GO" id="GO:0008270">
    <property type="term" value="F:zinc ion binding"/>
    <property type="evidence" value="ECO:0007669"/>
    <property type="project" value="InterPro"/>
</dbReference>
<reference evidence="5" key="1">
    <citation type="submission" date="2022-08" db="UniProtKB">
        <authorList>
            <consortium name="EnsemblMetazoa"/>
        </authorList>
    </citation>
    <scope>IDENTIFICATION</scope>
    <source>
        <strain evidence="5">05x7-T-G4-1.051#20</strain>
    </source>
</reference>
<feature type="domain" description="Fibronectin type-III" evidence="4">
    <location>
        <begin position="616"/>
        <end position="707"/>
    </location>
</feature>
<keyword evidence="2" id="KW-0175">Coiled coil</keyword>
<dbReference type="PANTHER" id="PTHR32046">
    <property type="entry name" value="G DOMAIN-CONTAINING PROTEIN"/>
    <property type="match status" value="1"/>
</dbReference>
<evidence type="ECO:0000313" key="6">
    <source>
        <dbReference type="Proteomes" id="UP000005408"/>
    </source>
</evidence>
<evidence type="ECO:0000256" key="1">
    <source>
        <dbReference type="RuleBase" id="RU004560"/>
    </source>
</evidence>
<dbReference type="EnsemblMetazoa" id="G33297.1">
    <property type="protein sequence ID" value="G33297.1:cds"/>
    <property type="gene ID" value="G33297"/>
</dbReference>
<feature type="region of interest" description="Disordered" evidence="3">
    <location>
        <begin position="1"/>
        <end position="21"/>
    </location>
</feature>
<dbReference type="PROSITE" id="PS50853">
    <property type="entry name" value="FN3"/>
    <property type="match status" value="1"/>
</dbReference>
<sequence length="1277" mass="146630">MAEFKEQPNLAEEKNISINHAQHSTKVEEILEEEFHVDKPQVPVEVIATSCSDDIITERNGNVIRDLLEDAQVFDTTLQKTSSKTVIIADENGSDESSREKICSPVNTERANQTNQEDTFCETCLYEDVQTKATHYCKTCDVPEPLCNDCAKQHTRQKLSRDHKLCDDIREFLDHQKCLTSNANQTDQENIYCDPCLYEDIKTKATQFCKTCDAPEPLCNDCAKQHSRQKLSRDHELCNDIQEYLNNQKYLRANSDQTDQEDTFCDPCLCGDVKTKAIYYCKTCEVPEPLCNDCAKQHTRQKLNRDHELCDDLQKISDHPKNLRANSDQTHQQGSFCDPCLYGDIQAKATHYCETCDVPEPLCNDCAVQHTRQKSTRDHKLCDDIRELHKNLKNVKANANKSDQHKIFCDPCLYGDIKTEATQYCKTCDVPEPLCNDCAIQHTRQKSSRDHELCNDIRYFPKYQKDFNASIDQTEEEVISCAPCLYGDLKNKATHFCKTCDSPEPLCNDCAQQHTRQKLSRDHELCDDIKVLPTIKIEATKEEVISCAPCLYGDLKNKATHFCKTCDSPEPLCNDCAQQHTRQKLSRDHELCDDIKVLPTIKIRLREEYGSCDDKRPGKPQVTNIKPDSVSLIWEKSCEGVNQYQVRYKPNRENAKWKSTVTDSDENHIIVSGLMANTKYTFQVRGIFGDQEGPFGKINENIETTKSLATVLLDFSQLQNKTYSPSIYLLPVEENRNARNKSARTRQLILGTPSSDYHDEKTIMLVGATGSGKSTLVDGIANYIMGVSFEDPFRFTMVTLEEEEKKTHNQAISQTEWITVYKIYPKEGSRLNYTLNIIDTPGFGDTRGIERDNAIVDQIRQLFSAKGDQGVLYIDAVCFIVKAPDARLTVVQKYIFSSIMSLFGKDIESNICTLITFADGAKPPVLASLKESQLPFGLTFSFNSSALFAENKELVHNTLSPMFWKMGCSSFERFFANISRLQTRSLRQTKDVLDEREQLKTVILNIRPQVTAGLSKLSELQQQLDVFKKYKNKIEDNQNFEYEVEETRQEMVDLPKGQHVTNCLQCNITCHEECKIADDEQKRRCSAMDPETGHCRVCTEKCIWSDHKNTPYIFRFVTETVKKTYAEMKERYEEALGHKLTHEKYIEELTYDVEELFDDIMSMMNEMNRCKTRLKEIALRPDPLSAIEHINLMIQSEETDKHPGYFNRVKMLKEIKRMALVDQDVESFGQNIRLTRENIKSITGKTFQKRSLGIVTRVRPRKKNFFARGVQFVKKLL</sequence>
<feature type="compositionally biased region" description="Basic and acidic residues" evidence="3">
    <location>
        <begin position="1"/>
        <end position="15"/>
    </location>
</feature>
<dbReference type="InterPro" id="IPR027417">
    <property type="entry name" value="P-loop_NTPase"/>
</dbReference>
<dbReference type="InterPro" id="IPR000315">
    <property type="entry name" value="Znf_B-box"/>
</dbReference>
<evidence type="ECO:0000256" key="2">
    <source>
        <dbReference type="SAM" id="Coils"/>
    </source>
</evidence>
<dbReference type="SMART" id="SM00336">
    <property type="entry name" value="BBOX"/>
    <property type="match status" value="7"/>
</dbReference>
<dbReference type="GO" id="GO:0005525">
    <property type="term" value="F:GTP binding"/>
    <property type="evidence" value="ECO:0007669"/>
    <property type="project" value="UniProtKB-KW"/>
</dbReference>
<dbReference type="SUPFAM" id="SSF49265">
    <property type="entry name" value="Fibronectin type III"/>
    <property type="match status" value="1"/>
</dbReference>
<keyword evidence="6" id="KW-1185">Reference proteome</keyword>
<dbReference type="Pfam" id="PF00041">
    <property type="entry name" value="fn3"/>
    <property type="match status" value="1"/>
</dbReference>
<dbReference type="PANTHER" id="PTHR32046:SF14">
    <property type="match status" value="1"/>
</dbReference>
<dbReference type="InterPro" id="IPR003961">
    <property type="entry name" value="FN3_dom"/>
</dbReference>
<dbReference type="CDD" id="cd19757">
    <property type="entry name" value="Bbox1"/>
    <property type="match status" value="5"/>
</dbReference>
<dbReference type="AlphaFoldDB" id="A0A8W8ME32"/>